<proteinExistence type="predicted"/>
<dbReference type="SUPFAM" id="SSF48452">
    <property type="entry name" value="TPR-like"/>
    <property type="match status" value="1"/>
</dbReference>
<organism evidence="2 3">
    <name type="scientific">Thermobacillus xylanilyticus</name>
    <dbReference type="NCBI Taxonomy" id="76633"/>
    <lineage>
        <taxon>Bacteria</taxon>
        <taxon>Bacillati</taxon>
        <taxon>Bacillota</taxon>
        <taxon>Bacilli</taxon>
        <taxon>Bacillales</taxon>
        <taxon>Paenibacillaceae</taxon>
        <taxon>Thermobacillus</taxon>
    </lineage>
</organism>
<reference evidence="2 3" key="1">
    <citation type="submission" date="2021-04" db="EMBL/GenBank/DDBJ databases">
        <authorList>
            <person name="Rakotoarivonina H."/>
        </authorList>
    </citation>
    <scope>NUCLEOTIDE SEQUENCE [LARGE SCALE GENOMIC DNA]</scope>
    <source>
        <strain evidence="2 3">XE</strain>
    </source>
</reference>
<keyword evidence="3" id="KW-1185">Reference proteome</keyword>
<sequence>MTTISLCMIVRDEEAVLGRCLASVAPVVDELVIVDTGSTDRTKEVAASFGARVCDFEWVDDFAAARNFAFDQASCEFIMWMDADDVLPDGEREKFAAFKAQIPDHADAVLMPYWLAFDAAGRPTVATRRCRLVRRGRGYRWHGRVHEYLDISGAHAIAVDIGIAHYRTTRDHSDRNLRIYERIAAETGGLKGRDLYYYANELADAGRFGEAAEAYRAYLAEPAGYREDKVTAALRLSDCCRRLGDPAGRIDALLRSFLFDAPHAEVCCALGGWFEEAGDWRTAAYWYERALDAPLAEGWLGVVNNACRTWLPHARLTICYGQLGRWADAARHNEAALGWLPDDEGLKANRRILEEKLREGA</sequence>
<dbReference type="EC" id="2.4.1.12" evidence="2"/>
<dbReference type="InterPro" id="IPR029044">
    <property type="entry name" value="Nucleotide-diphossugar_trans"/>
</dbReference>
<accession>A0ABN7RIF3</accession>
<dbReference type="InterPro" id="IPR001173">
    <property type="entry name" value="Glyco_trans_2-like"/>
</dbReference>
<dbReference type="InterPro" id="IPR011990">
    <property type="entry name" value="TPR-like_helical_dom_sf"/>
</dbReference>
<dbReference type="CDD" id="cd02511">
    <property type="entry name" value="Beta4Glucosyltransferase"/>
    <property type="match status" value="1"/>
</dbReference>
<name>A0ABN7RIF3_THEXY</name>
<dbReference type="EMBL" id="CAJRAY010000008">
    <property type="protein sequence ID" value="CAG5078365.1"/>
    <property type="molecule type" value="Genomic_DNA"/>
</dbReference>
<dbReference type="Gene3D" id="3.90.550.10">
    <property type="entry name" value="Spore Coat Polysaccharide Biosynthesis Protein SpsA, Chain A"/>
    <property type="match status" value="1"/>
</dbReference>
<dbReference type="Gene3D" id="1.25.40.10">
    <property type="entry name" value="Tetratricopeptide repeat domain"/>
    <property type="match status" value="1"/>
</dbReference>
<evidence type="ECO:0000313" key="3">
    <source>
        <dbReference type="Proteomes" id="UP000681526"/>
    </source>
</evidence>
<dbReference type="PANTHER" id="PTHR43630:SF2">
    <property type="entry name" value="GLYCOSYLTRANSFERASE"/>
    <property type="match status" value="1"/>
</dbReference>
<dbReference type="SUPFAM" id="SSF53448">
    <property type="entry name" value="Nucleotide-diphospho-sugar transferases"/>
    <property type="match status" value="1"/>
</dbReference>
<dbReference type="PANTHER" id="PTHR43630">
    <property type="entry name" value="POLY-BETA-1,6-N-ACETYL-D-GLUCOSAMINE SYNTHASE"/>
    <property type="match status" value="1"/>
</dbReference>
<protein>
    <submittedName>
        <fullName evidence="2">Glycosyl transferase, group 2 family protein</fullName>
        <ecNumber evidence="2">2.4.1.12</ecNumber>
    </submittedName>
</protein>
<dbReference type="Proteomes" id="UP000681526">
    <property type="component" value="Unassembled WGS sequence"/>
</dbReference>
<keyword evidence="2" id="KW-0808">Transferase</keyword>
<dbReference type="Pfam" id="PF00535">
    <property type="entry name" value="Glycos_transf_2"/>
    <property type="match status" value="1"/>
</dbReference>
<keyword evidence="2" id="KW-0328">Glycosyltransferase</keyword>
<evidence type="ECO:0000259" key="1">
    <source>
        <dbReference type="Pfam" id="PF00535"/>
    </source>
</evidence>
<gene>
    <name evidence="2" type="primary">txxe-696</name>
    <name evidence="2" type="ORF">TXXE_02225</name>
</gene>
<comment type="caution">
    <text evidence="2">The sequence shown here is derived from an EMBL/GenBank/DDBJ whole genome shotgun (WGS) entry which is preliminary data.</text>
</comment>
<evidence type="ECO:0000313" key="2">
    <source>
        <dbReference type="EMBL" id="CAG5078365.1"/>
    </source>
</evidence>
<dbReference type="GO" id="GO:0016760">
    <property type="term" value="F:cellulose synthase (UDP-forming) activity"/>
    <property type="evidence" value="ECO:0007669"/>
    <property type="project" value="UniProtKB-EC"/>
</dbReference>
<dbReference type="RefSeq" id="WP_015255024.1">
    <property type="nucleotide sequence ID" value="NZ_CAJRAY010000008.1"/>
</dbReference>
<feature type="domain" description="Glycosyltransferase 2-like" evidence="1">
    <location>
        <begin position="5"/>
        <end position="101"/>
    </location>
</feature>